<name>A0A183IRN7_9BILA</name>
<proteinExistence type="predicted"/>
<dbReference type="WBParaSite" id="SBAD_0000652701-mRNA-1">
    <property type="protein sequence ID" value="SBAD_0000652701-mRNA-1"/>
    <property type="gene ID" value="SBAD_0000652701"/>
</dbReference>
<dbReference type="Proteomes" id="UP000270296">
    <property type="component" value="Unassembled WGS sequence"/>
</dbReference>
<evidence type="ECO:0000313" key="3">
    <source>
        <dbReference type="Proteomes" id="UP000270296"/>
    </source>
</evidence>
<gene>
    <name evidence="2" type="ORF">SBAD_LOCUS6285</name>
</gene>
<dbReference type="AlphaFoldDB" id="A0A183IRN7"/>
<keyword evidence="1" id="KW-0472">Membrane</keyword>
<feature type="transmembrane region" description="Helical" evidence="1">
    <location>
        <begin position="55"/>
        <end position="80"/>
    </location>
</feature>
<keyword evidence="1" id="KW-1133">Transmembrane helix</keyword>
<evidence type="ECO:0000256" key="1">
    <source>
        <dbReference type="SAM" id="Phobius"/>
    </source>
</evidence>
<organism evidence="4">
    <name type="scientific">Soboliphyme baturini</name>
    <dbReference type="NCBI Taxonomy" id="241478"/>
    <lineage>
        <taxon>Eukaryota</taxon>
        <taxon>Metazoa</taxon>
        <taxon>Ecdysozoa</taxon>
        <taxon>Nematoda</taxon>
        <taxon>Enoplea</taxon>
        <taxon>Dorylaimia</taxon>
        <taxon>Dioctophymatida</taxon>
        <taxon>Dioctophymatoidea</taxon>
        <taxon>Soboliphymatidae</taxon>
        <taxon>Soboliphyme</taxon>
    </lineage>
</organism>
<keyword evidence="1" id="KW-0812">Transmembrane</keyword>
<keyword evidence="3" id="KW-1185">Reference proteome</keyword>
<evidence type="ECO:0000313" key="4">
    <source>
        <dbReference type="WBParaSite" id="SBAD_0000652701-mRNA-1"/>
    </source>
</evidence>
<dbReference type="EMBL" id="UZAM01009623">
    <property type="protein sequence ID" value="VDP09675.1"/>
    <property type="molecule type" value="Genomic_DNA"/>
</dbReference>
<reference evidence="2 3" key="2">
    <citation type="submission" date="2018-11" db="EMBL/GenBank/DDBJ databases">
        <authorList>
            <consortium name="Pathogen Informatics"/>
        </authorList>
    </citation>
    <scope>NUCLEOTIDE SEQUENCE [LARGE SCALE GENOMIC DNA]</scope>
</reference>
<reference evidence="4" key="1">
    <citation type="submission" date="2016-06" db="UniProtKB">
        <authorList>
            <consortium name="WormBaseParasite"/>
        </authorList>
    </citation>
    <scope>IDENTIFICATION</scope>
</reference>
<protein>
    <submittedName>
        <fullName evidence="4">Secreted protein</fullName>
    </submittedName>
</protein>
<evidence type="ECO:0000313" key="2">
    <source>
        <dbReference type="EMBL" id="VDP09675.1"/>
    </source>
</evidence>
<sequence>MCNSTFLTQVAICAFVSGKVPSVTPLEDDDSKGAETACSDDGLGARIVTVRCGCLVVTVFALAFVLAFALALALTLVVVAEVEVS</sequence>
<accession>A0A183IRN7</accession>